<name>A0A0A8XS17_ARUDO</name>
<proteinExistence type="predicted"/>
<dbReference type="AlphaFoldDB" id="A0A0A8XS17"/>
<dbReference type="EMBL" id="GBRH01282400">
    <property type="protein sequence ID" value="JAD15495.1"/>
    <property type="molecule type" value="Transcribed_RNA"/>
</dbReference>
<organism evidence="1">
    <name type="scientific">Arundo donax</name>
    <name type="common">Giant reed</name>
    <name type="synonym">Donax arundinaceus</name>
    <dbReference type="NCBI Taxonomy" id="35708"/>
    <lineage>
        <taxon>Eukaryota</taxon>
        <taxon>Viridiplantae</taxon>
        <taxon>Streptophyta</taxon>
        <taxon>Embryophyta</taxon>
        <taxon>Tracheophyta</taxon>
        <taxon>Spermatophyta</taxon>
        <taxon>Magnoliopsida</taxon>
        <taxon>Liliopsida</taxon>
        <taxon>Poales</taxon>
        <taxon>Poaceae</taxon>
        <taxon>PACMAD clade</taxon>
        <taxon>Arundinoideae</taxon>
        <taxon>Arundineae</taxon>
        <taxon>Arundo</taxon>
    </lineage>
</organism>
<reference evidence="1" key="2">
    <citation type="journal article" date="2015" name="Data Brief">
        <title>Shoot transcriptome of the giant reed, Arundo donax.</title>
        <authorList>
            <person name="Barrero R.A."/>
            <person name="Guerrero F.D."/>
            <person name="Moolhuijzen P."/>
            <person name="Goolsby J.A."/>
            <person name="Tidwell J."/>
            <person name="Bellgard S.E."/>
            <person name="Bellgard M.I."/>
        </authorList>
    </citation>
    <scope>NUCLEOTIDE SEQUENCE</scope>
    <source>
        <tissue evidence="1">Shoot tissue taken approximately 20 cm above the soil surface</tissue>
    </source>
</reference>
<sequence length="122" mass="12782">MSVMAGSFSSSFPTPSSLWALSASSFLKMPCDEGGKNVVGERGGLWCGCWPSLRLSRIESKPGALFPALARWAALLLSRSWKEGVAPGADWESAPPAGRDPRKDSSALRTSSMDGGGRAPPA</sequence>
<reference evidence="1" key="1">
    <citation type="submission" date="2014-09" db="EMBL/GenBank/DDBJ databases">
        <authorList>
            <person name="Magalhaes I.L.F."/>
            <person name="Oliveira U."/>
            <person name="Santos F.R."/>
            <person name="Vidigal T.H.D.A."/>
            <person name="Brescovit A.D."/>
            <person name="Santos A.J."/>
        </authorList>
    </citation>
    <scope>NUCLEOTIDE SEQUENCE</scope>
    <source>
        <tissue evidence="1">Shoot tissue taken approximately 20 cm above the soil surface</tissue>
    </source>
</reference>
<evidence type="ECO:0000313" key="1">
    <source>
        <dbReference type="EMBL" id="JAD15495.1"/>
    </source>
</evidence>
<protein>
    <submittedName>
        <fullName evidence="1">Uncharacterized protein</fullName>
    </submittedName>
</protein>
<accession>A0A0A8XS17</accession>